<dbReference type="InterPro" id="IPR003959">
    <property type="entry name" value="ATPase_AAA_core"/>
</dbReference>
<evidence type="ECO:0000256" key="1">
    <source>
        <dbReference type="ARBA" id="ARBA00022741"/>
    </source>
</evidence>
<proteinExistence type="predicted"/>
<dbReference type="InterPro" id="IPR041546">
    <property type="entry name" value="ClpA/ClpB_AAA_lid"/>
</dbReference>
<evidence type="ECO:0000313" key="6">
    <source>
        <dbReference type="EMBL" id="PJC52748.1"/>
    </source>
</evidence>
<dbReference type="Pfam" id="PF17871">
    <property type="entry name" value="AAA_lid_9"/>
    <property type="match status" value="1"/>
</dbReference>
<name>A0A2M8FAL4_9BACT</name>
<evidence type="ECO:0000259" key="5">
    <source>
        <dbReference type="SMART" id="SM00382"/>
    </source>
</evidence>
<dbReference type="InterPro" id="IPR050130">
    <property type="entry name" value="ClpA_ClpB"/>
</dbReference>
<feature type="transmembrane region" description="Helical" evidence="4">
    <location>
        <begin position="6"/>
        <end position="24"/>
    </location>
</feature>
<dbReference type="GO" id="GO:0005524">
    <property type="term" value="F:ATP binding"/>
    <property type="evidence" value="ECO:0007669"/>
    <property type="project" value="UniProtKB-KW"/>
</dbReference>
<accession>A0A2M8FAL4</accession>
<feature type="domain" description="AAA+ ATPase" evidence="5">
    <location>
        <begin position="84"/>
        <end position="228"/>
    </location>
</feature>
<keyword evidence="4" id="KW-0472">Membrane</keyword>
<dbReference type="Gene3D" id="3.40.50.300">
    <property type="entry name" value="P-loop containing nucleotide triphosphate hydrolases"/>
    <property type="match status" value="1"/>
</dbReference>
<evidence type="ECO:0000256" key="4">
    <source>
        <dbReference type="SAM" id="Phobius"/>
    </source>
</evidence>
<dbReference type="AlphaFoldDB" id="A0A2M8FAL4"/>
<dbReference type="GO" id="GO:0034605">
    <property type="term" value="P:cellular response to heat"/>
    <property type="evidence" value="ECO:0007669"/>
    <property type="project" value="TreeGrafter"/>
</dbReference>
<evidence type="ECO:0000256" key="2">
    <source>
        <dbReference type="ARBA" id="ARBA00022840"/>
    </source>
</evidence>
<dbReference type="GO" id="GO:0016887">
    <property type="term" value="F:ATP hydrolysis activity"/>
    <property type="evidence" value="ECO:0007669"/>
    <property type="project" value="InterPro"/>
</dbReference>
<dbReference type="CDD" id="cd00009">
    <property type="entry name" value="AAA"/>
    <property type="match status" value="1"/>
</dbReference>
<keyword evidence="1" id="KW-0547">Nucleotide-binding</keyword>
<sequence length="392" mass="43791">MDYFQLTVWAGSVLIVISIIILYSSKKDISIPFLPKLHAGKTSSGSYGGFTTDITELAHEGKVDPVIGRDEEISRVTQILTRRRKNNVILVGEPGVGKTAIVEGLALKIITGDVPAVLKDKRVLVLQVADLISGTKYRGEFEHRVKQLVDYIKNSGRSIILFIDEIHTIMQTKGAEGSVNISDILKPALARGELQVIGATTKKEYEQYIEPDESWARRFQKVVVDEPSIKESVEILKGLKKNYELYHKVTFTDDAISEAVTLSEKFIKDRRLPDKAIDIMDEAAAMIHVHEREAPDHAVALLYGAAGNLAKESGIESKKVTNLKKELLSLRREEMGLEDAKETEKLRKEIVKKVKEIQKEESTILEKKGWPKVTAEHIQAVVSEWTGVKKLG</sequence>
<dbReference type="PANTHER" id="PTHR11638">
    <property type="entry name" value="ATP-DEPENDENT CLP PROTEASE"/>
    <property type="match status" value="1"/>
</dbReference>
<dbReference type="Gene3D" id="4.10.860.10">
    <property type="entry name" value="UVR domain"/>
    <property type="match status" value="1"/>
</dbReference>
<dbReference type="InterPro" id="IPR003593">
    <property type="entry name" value="AAA+_ATPase"/>
</dbReference>
<dbReference type="Proteomes" id="UP000231456">
    <property type="component" value="Unassembled WGS sequence"/>
</dbReference>
<dbReference type="InterPro" id="IPR027417">
    <property type="entry name" value="P-loop_NTPase"/>
</dbReference>
<keyword evidence="3" id="KW-0175">Coiled coil</keyword>
<keyword evidence="4" id="KW-0812">Transmembrane</keyword>
<evidence type="ECO:0000313" key="7">
    <source>
        <dbReference type="Proteomes" id="UP000231456"/>
    </source>
</evidence>
<dbReference type="SUPFAM" id="SSF52540">
    <property type="entry name" value="P-loop containing nucleoside triphosphate hydrolases"/>
    <property type="match status" value="1"/>
</dbReference>
<comment type="caution">
    <text evidence="6">The sequence shown here is derived from an EMBL/GenBank/DDBJ whole genome shotgun (WGS) entry which is preliminary data.</text>
</comment>
<organism evidence="6 7">
    <name type="scientific">Candidatus Magasanikbacteria bacterium CG_4_9_14_0_2_um_filter_42_11</name>
    <dbReference type="NCBI Taxonomy" id="1974643"/>
    <lineage>
        <taxon>Bacteria</taxon>
        <taxon>Candidatus Magasanikiibacteriota</taxon>
    </lineage>
</organism>
<protein>
    <recommendedName>
        <fullName evidence="5">AAA+ ATPase domain-containing protein</fullName>
    </recommendedName>
</protein>
<keyword evidence="2" id="KW-0067">ATP-binding</keyword>
<dbReference type="GO" id="GO:0005737">
    <property type="term" value="C:cytoplasm"/>
    <property type="evidence" value="ECO:0007669"/>
    <property type="project" value="TreeGrafter"/>
</dbReference>
<dbReference type="Pfam" id="PF00004">
    <property type="entry name" value="AAA"/>
    <property type="match status" value="1"/>
</dbReference>
<keyword evidence="4" id="KW-1133">Transmembrane helix</keyword>
<reference evidence="7" key="1">
    <citation type="submission" date="2017-09" db="EMBL/GenBank/DDBJ databases">
        <title>Depth-based differentiation of microbial function through sediment-hosted aquifers and enrichment of novel symbionts in the deep terrestrial subsurface.</title>
        <authorList>
            <person name="Probst A.J."/>
            <person name="Ladd B."/>
            <person name="Jarett J.K."/>
            <person name="Geller-Mcgrath D.E."/>
            <person name="Sieber C.M.K."/>
            <person name="Emerson J.B."/>
            <person name="Anantharaman K."/>
            <person name="Thomas B.C."/>
            <person name="Malmstrom R."/>
            <person name="Stieglmeier M."/>
            <person name="Klingl A."/>
            <person name="Woyke T."/>
            <person name="Ryan C.M."/>
            <person name="Banfield J.F."/>
        </authorList>
    </citation>
    <scope>NUCLEOTIDE SEQUENCE [LARGE SCALE GENOMIC DNA]</scope>
</reference>
<feature type="coiled-coil region" evidence="3">
    <location>
        <begin position="320"/>
        <end position="363"/>
    </location>
</feature>
<dbReference type="PANTHER" id="PTHR11638:SF175">
    <property type="entry name" value="ATP-DEPENDENT CLP PROTEASE, ATP-BINDING SUBUNIT CLPC"/>
    <property type="match status" value="1"/>
</dbReference>
<dbReference type="Gene3D" id="1.10.8.60">
    <property type="match status" value="1"/>
</dbReference>
<evidence type="ECO:0000256" key="3">
    <source>
        <dbReference type="SAM" id="Coils"/>
    </source>
</evidence>
<dbReference type="SMART" id="SM00382">
    <property type="entry name" value="AAA"/>
    <property type="match status" value="1"/>
</dbReference>
<dbReference type="EMBL" id="PFRH01000046">
    <property type="protein sequence ID" value="PJC52748.1"/>
    <property type="molecule type" value="Genomic_DNA"/>
</dbReference>
<gene>
    <name evidence="6" type="ORF">CO030_01275</name>
</gene>